<evidence type="ECO:0000313" key="1">
    <source>
        <dbReference type="EMBL" id="PVI07863.1"/>
    </source>
</evidence>
<accession>A0A2V1EBF2</accession>
<organism evidence="1 2">
    <name type="scientific">Periconia macrospinosa</name>
    <dbReference type="NCBI Taxonomy" id="97972"/>
    <lineage>
        <taxon>Eukaryota</taxon>
        <taxon>Fungi</taxon>
        <taxon>Dikarya</taxon>
        <taxon>Ascomycota</taxon>
        <taxon>Pezizomycotina</taxon>
        <taxon>Dothideomycetes</taxon>
        <taxon>Pleosporomycetidae</taxon>
        <taxon>Pleosporales</taxon>
        <taxon>Massarineae</taxon>
        <taxon>Periconiaceae</taxon>
        <taxon>Periconia</taxon>
    </lineage>
</organism>
<dbReference type="AlphaFoldDB" id="A0A2V1EBF2"/>
<reference evidence="1 2" key="1">
    <citation type="journal article" date="2018" name="Sci. Rep.">
        <title>Comparative genomics provides insights into the lifestyle and reveals functional heterogeneity of dark septate endophytic fungi.</title>
        <authorList>
            <person name="Knapp D.G."/>
            <person name="Nemeth J.B."/>
            <person name="Barry K."/>
            <person name="Hainaut M."/>
            <person name="Henrissat B."/>
            <person name="Johnson J."/>
            <person name="Kuo A."/>
            <person name="Lim J.H.P."/>
            <person name="Lipzen A."/>
            <person name="Nolan M."/>
            <person name="Ohm R.A."/>
            <person name="Tamas L."/>
            <person name="Grigoriev I.V."/>
            <person name="Spatafora J.W."/>
            <person name="Nagy L.G."/>
            <person name="Kovacs G.M."/>
        </authorList>
    </citation>
    <scope>NUCLEOTIDE SEQUENCE [LARGE SCALE GENOMIC DNA]</scope>
    <source>
        <strain evidence="1 2">DSE2036</strain>
    </source>
</reference>
<dbReference type="EMBL" id="KZ805302">
    <property type="protein sequence ID" value="PVI07863.1"/>
    <property type="molecule type" value="Genomic_DNA"/>
</dbReference>
<name>A0A2V1EBF2_9PLEO</name>
<dbReference type="Proteomes" id="UP000244855">
    <property type="component" value="Unassembled WGS sequence"/>
</dbReference>
<gene>
    <name evidence="1" type="ORF">DM02DRAFT_234729</name>
</gene>
<proteinExistence type="predicted"/>
<sequence>MFDFFFFRLWVFPLFFFSLLLFSSSIHIARCIPLSHSTQESELDCRGHASRQAKVPQCVSAITFARLRRAKARKASRNGQAGGLAWQAGTGMVMAGFHLSCRHPENSRGTNGGAPPAADGLVSQPALLFGERSLRLYSCGSRTSAFLSVSLGSFMLRACSAPLSMS</sequence>
<evidence type="ECO:0000313" key="2">
    <source>
        <dbReference type="Proteomes" id="UP000244855"/>
    </source>
</evidence>
<protein>
    <submittedName>
        <fullName evidence="1">Uncharacterized protein</fullName>
    </submittedName>
</protein>
<keyword evidence="2" id="KW-1185">Reference proteome</keyword>